<dbReference type="PANTHER" id="PTHR24338:SF0">
    <property type="entry name" value="MUSCLE SEGMENTATION HOMEOBOX"/>
    <property type="match status" value="1"/>
</dbReference>
<sequence>MICSMEDSKIDIKSKISFSVESLLSKPVAVVNERLRDDSSNYSENEENRLDTSSEKLDEDDDDENITVDDEDMDGDGRESLSPNSQHTVIIPQPLHPSMARIMPAGHTQWPFSWVGPNGPFRSNSPQANIPTLGSGGPPIVRCALRKHKPNRKPRTPFTTQQLLALEKKFRDKQYLSIAERAEFSSSLRLTETQVKIWFQNRRAKAKRLQEAEMEKLRLSARPLLPSTFGIFNGGATLISPFLTAMAHRPPHFAFGPPPHMLNMPQ</sequence>
<dbReference type="GO" id="GO:0000977">
    <property type="term" value="F:RNA polymerase II transcription regulatory region sequence-specific DNA binding"/>
    <property type="evidence" value="ECO:0007669"/>
    <property type="project" value="TreeGrafter"/>
</dbReference>
<evidence type="ECO:0000256" key="7">
    <source>
        <dbReference type="PROSITE-ProRule" id="PRU00108"/>
    </source>
</evidence>
<dbReference type="InterPro" id="IPR017970">
    <property type="entry name" value="Homeobox_CS"/>
</dbReference>
<feature type="compositionally biased region" description="Acidic residues" evidence="9">
    <location>
        <begin position="57"/>
        <end position="74"/>
    </location>
</feature>
<keyword evidence="3 7" id="KW-0238">DNA-binding</keyword>
<evidence type="ECO:0000259" key="10">
    <source>
        <dbReference type="PROSITE" id="PS50071"/>
    </source>
</evidence>
<dbReference type="InterPro" id="IPR009057">
    <property type="entry name" value="Homeodomain-like_sf"/>
</dbReference>
<dbReference type="Pfam" id="PF00046">
    <property type="entry name" value="Homeodomain"/>
    <property type="match status" value="1"/>
</dbReference>
<feature type="compositionally biased region" description="Basic and acidic residues" evidence="9">
    <location>
        <begin position="46"/>
        <end position="56"/>
    </location>
</feature>
<reference evidence="12" key="1">
    <citation type="journal article" date="2013" name="Genome Biol.">
        <title>Draft genome of the mountain pine beetle, Dendroctonus ponderosae Hopkins, a major forest pest.</title>
        <authorList>
            <person name="Keeling C.I."/>
            <person name="Yuen M.M."/>
            <person name="Liao N.Y."/>
            <person name="Docking T.R."/>
            <person name="Chan S.K."/>
            <person name="Taylor G.A."/>
            <person name="Palmquist D.L."/>
            <person name="Jackman S.D."/>
            <person name="Nguyen A."/>
            <person name="Li M."/>
            <person name="Henderson H."/>
            <person name="Janes J.K."/>
            <person name="Zhao Y."/>
            <person name="Pandoh P."/>
            <person name="Moore R."/>
            <person name="Sperling F.A."/>
            <person name="Huber D.P."/>
            <person name="Birol I."/>
            <person name="Jones S.J."/>
            <person name="Bohlmann J."/>
        </authorList>
    </citation>
    <scope>NUCLEOTIDE SEQUENCE</scope>
</reference>
<dbReference type="GO" id="GO:0000981">
    <property type="term" value="F:DNA-binding transcription factor activity, RNA polymerase II-specific"/>
    <property type="evidence" value="ECO:0007669"/>
    <property type="project" value="InterPro"/>
</dbReference>
<dbReference type="GO" id="GO:0005634">
    <property type="term" value="C:nucleus"/>
    <property type="evidence" value="ECO:0007669"/>
    <property type="project" value="UniProtKB-SubCell"/>
</dbReference>
<dbReference type="PROSITE" id="PS50071">
    <property type="entry name" value="HOMEOBOX_2"/>
    <property type="match status" value="1"/>
</dbReference>
<reference evidence="11" key="2">
    <citation type="submission" date="2024-08" db="UniProtKB">
        <authorList>
            <consortium name="EnsemblMetazoa"/>
        </authorList>
    </citation>
    <scope>IDENTIFICATION</scope>
</reference>
<protein>
    <recommendedName>
        <fullName evidence="10">Homeobox domain-containing protein</fullName>
    </recommendedName>
</protein>
<dbReference type="CDD" id="cd00086">
    <property type="entry name" value="homeodomain"/>
    <property type="match status" value="1"/>
</dbReference>
<dbReference type="InterPro" id="IPR050674">
    <property type="entry name" value="Msh_Homeobox_Regulators"/>
</dbReference>
<organism evidence="11 12">
    <name type="scientific">Dendroctonus ponderosae</name>
    <name type="common">Mountain pine beetle</name>
    <dbReference type="NCBI Taxonomy" id="77166"/>
    <lineage>
        <taxon>Eukaryota</taxon>
        <taxon>Metazoa</taxon>
        <taxon>Ecdysozoa</taxon>
        <taxon>Arthropoda</taxon>
        <taxon>Hexapoda</taxon>
        <taxon>Insecta</taxon>
        <taxon>Pterygota</taxon>
        <taxon>Neoptera</taxon>
        <taxon>Endopterygota</taxon>
        <taxon>Coleoptera</taxon>
        <taxon>Polyphaga</taxon>
        <taxon>Cucujiformia</taxon>
        <taxon>Curculionidae</taxon>
        <taxon>Scolytinae</taxon>
        <taxon>Dendroctonus</taxon>
    </lineage>
</organism>
<evidence type="ECO:0000256" key="5">
    <source>
        <dbReference type="ARBA" id="ARBA00023242"/>
    </source>
</evidence>
<dbReference type="GeneID" id="109542094"/>
<proteinExistence type="inferred from homology"/>
<dbReference type="KEGG" id="dpa:109542094"/>
<evidence type="ECO:0000256" key="4">
    <source>
        <dbReference type="ARBA" id="ARBA00023155"/>
    </source>
</evidence>
<dbReference type="RefSeq" id="XP_019766711.1">
    <property type="nucleotide sequence ID" value="XM_019911152.2"/>
</dbReference>
<dbReference type="EnsemblMetazoa" id="XM_019911152.1">
    <property type="protein sequence ID" value="XP_019766711.1"/>
    <property type="gene ID" value="LOC109542094"/>
</dbReference>
<dbReference type="InterPro" id="IPR001356">
    <property type="entry name" value="HD"/>
</dbReference>
<dbReference type="PANTHER" id="PTHR24338">
    <property type="entry name" value="HOMEOBOX PROTEIN MSX"/>
    <property type="match status" value="1"/>
</dbReference>
<dbReference type="AlphaFoldDB" id="A0AAR5Q0U6"/>
<feature type="domain" description="Homeobox" evidence="10">
    <location>
        <begin position="149"/>
        <end position="209"/>
    </location>
</feature>
<evidence type="ECO:0000256" key="3">
    <source>
        <dbReference type="ARBA" id="ARBA00023125"/>
    </source>
</evidence>
<name>A0AAR5Q0U6_DENPD</name>
<dbReference type="InterPro" id="IPR020479">
    <property type="entry name" value="HD_metazoa"/>
</dbReference>
<keyword evidence="4 7" id="KW-0371">Homeobox</keyword>
<dbReference type="CTD" id="115878800"/>
<keyword evidence="12" id="KW-1185">Reference proteome</keyword>
<feature type="region of interest" description="Disordered" evidence="9">
    <location>
        <begin position="34"/>
        <end position="85"/>
    </location>
</feature>
<dbReference type="PROSITE" id="PS00027">
    <property type="entry name" value="HOMEOBOX_1"/>
    <property type="match status" value="1"/>
</dbReference>
<dbReference type="Gene3D" id="1.10.10.60">
    <property type="entry name" value="Homeodomain-like"/>
    <property type="match status" value="1"/>
</dbReference>
<evidence type="ECO:0000256" key="8">
    <source>
        <dbReference type="RuleBase" id="RU000682"/>
    </source>
</evidence>
<evidence type="ECO:0000313" key="12">
    <source>
        <dbReference type="Proteomes" id="UP000019118"/>
    </source>
</evidence>
<evidence type="ECO:0000256" key="1">
    <source>
        <dbReference type="ARBA" id="ARBA00004123"/>
    </source>
</evidence>
<dbReference type="PRINTS" id="PR00024">
    <property type="entry name" value="HOMEOBOX"/>
</dbReference>
<keyword evidence="2" id="KW-0217">Developmental protein</keyword>
<dbReference type="SMART" id="SM00389">
    <property type="entry name" value="HOX"/>
    <property type="match status" value="1"/>
</dbReference>
<evidence type="ECO:0000313" key="11">
    <source>
        <dbReference type="EnsemblMetazoa" id="XP_019766711.1"/>
    </source>
</evidence>
<comment type="similarity">
    <text evidence="6">Belongs to the Msh homeobox family.</text>
</comment>
<evidence type="ECO:0000256" key="2">
    <source>
        <dbReference type="ARBA" id="ARBA00022473"/>
    </source>
</evidence>
<keyword evidence="5 7" id="KW-0539">Nucleus</keyword>
<dbReference type="GO" id="GO:0048598">
    <property type="term" value="P:embryonic morphogenesis"/>
    <property type="evidence" value="ECO:0007669"/>
    <property type="project" value="TreeGrafter"/>
</dbReference>
<evidence type="ECO:0000256" key="9">
    <source>
        <dbReference type="SAM" id="MobiDB-lite"/>
    </source>
</evidence>
<feature type="DNA-binding region" description="Homeobox" evidence="7">
    <location>
        <begin position="151"/>
        <end position="210"/>
    </location>
</feature>
<comment type="subcellular location">
    <subcellularLocation>
        <location evidence="1 7 8">Nucleus</location>
    </subcellularLocation>
</comment>
<dbReference type="SUPFAM" id="SSF46689">
    <property type="entry name" value="Homeodomain-like"/>
    <property type="match status" value="1"/>
</dbReference>
<dbReference type="Proteomes" id="UP000019118">
    <property type="component" value="Unassembled WGS sequence"/>
</dbReference>
<accession>A0AAR5Q0U6</accession>
<evidence type="ECO:0000256" key="6">
    <source>
        <dbReference type="ARBA" id="ARBA00038425"/>
    </source>
</evidence>